<evidence type="ECO:0000256" key="2">
    <source>
        <dbReference type="SAM" id="Phobius"/>
    </source>
</evidence>
<feature type="region of interest" description="Disordered" evidence="1">
    <location>
        <begin position="102"/>
        <end position="121"/>
    </location>
</feature>
<evidence type="ECO:0000256" key="1">
    <source>
        <dbReference type="SAM" id="MobiDB-lite"/>
    </source>
</evidence>
<feature type="transmembrane region" description="Helical" evidence="2">
    <location>
        <begin position="82"/>
        <end position="101"/>
    </location>
</feature>
<keyword evidence="2" id="KW-0812">Transmembrane</keyword>
<dbReference type="EMBL" id="CAFBMW010000001">
    <property type="protein sequence ID" value="CAB4912147.1"/>
    <property type="molecule type" value="Genomic_DNA"/>
</dbReference>
<keyword evidence="2" id="KW-1133">Transmembrane helix</keyword>
<accession>A0A6J7GUD3</accession>
<keyword evidence="2" id="KW-0472">Membrane</keyword>
<protein>
    <submittedName>
        <fullName evidence="3">Unannotated protein</fullName>
    </submittedName>
</protein>
<dbReference type="AlphaFoldDB" id="A0A6J7GUD3"/>
<feature type="transmembrane region" description="Helical" evidence="2">
    <location>
        <begin position="28"/>
        <end position="45"/>
    </location>
</feature>
<sequence length="121" mass="12329">MRPLAAVPAALLVGAVSGAAGTLLHQQWWGLALAMVTGLVVLAWLPPGVVRLAFALGWSVPVVRGALERPAGGFLISADTAGWSFLAGSAVLLLAALATVASGRRRPADRSGDHGVRRTAT</sequence>
<name>A0A6J7GUD3_9ZZZZ</name>
<evidence type="ECO:0000313" key="3">
    <source>
        <dbReference type="EMBL" id="CAB4912147.1"/>
    </source>
</evidence>
<proteinExistence type="predicted"/>
<feature type="compositionally biased region" description="Basic and acidic residues" evidence="1">
    <location>
        <begin position="106"/>
        <end position="121"/>
    </location>
</feature>
<organism evidence="3">
    <name type="scientific">freshwater metagenome</name>
    <dbReference type="NCBI Taxonomy" id="449393"/>
    <lineage>
        <taxon>unclassified sequences</taxon>
        <taxon>metagenomes</taxon>
        <taxon>ecological metagenomes</taxon>
    </lineage>
</organism>
<gene>
    <name evidence="3" type="ORF">UFOPK3662_00053</name>
</gene>
<reference evidence="3" key="1">
    <citation type="submission" date="2020-05" db="EMBL/GenBank/DDBJ databases">
        <authorList>
            <person name="Chiriac C."/>
            <person name="Salcher M."/>
            <person name="Ghai R."/>
            <person name="Kavagutti S V."/>
        </authorList>
    </citation>
    <scope>NUCLEOTIDE SEQUENCE</scope>
</reference>